<evidence type="ECO:0008006" key="3">
    <source>
        <dbReference type="Google" id="ProtNLM"/>
    </source>
</evidence>
<organism evidence="1 2">
    <name type="scientific">Mycena maculata</name>
    <dbReference type="NCBI Taxonomy" id="230809"/>
    <lineage>
        <taxon>Eukaryota</taxon>
        <taxon>Fungi</taxon>
        <taxon>Dikarya</taxon>
        <taxon>Basidiomycota</taxon>
        <taxon>Agaricomycotina</taxon>
        <taxon>Agaricomycetes</taxon>
        <taxon>Agaricomycetidae</taxon>
        <taxon>Agaricales</taxon>
        <taxon>Marasmiineae</taxon>
        <taxon>Mycenaceae</taxon>
        <taxon>Mycena</taxon>
    </lineage>
</organism>
<dbReference type="EMBL" id="JARJLG010000006">
    <property type="protein sequence ID" value="KAJ7780078.1"/>
    <property type="molecule type" value="Genomic_DNA"/>
</dbReference>
<comment type="caution">
    <text evidence="1">The sequence shown here is derived from an EMBL/GenBank/DDBJ whole genome shotgun (WGS) entry which is preliminary data.</text>
</comment>
<reference evidence="1" key="1">
    <citation type="submission" date="2023-03" db="EMBL/GenBank/DDBJ databases">
        <title>Massive genome expansion in bonnet fungi (Mycena s.s.) driven by repeated elements and novel gene families across ecological guilds.</title>
        <authorList>
            <consortium name="Lawrence Berkeley National Laboratory"/>
            <person name="Harder C.B."/>
            <person name="Miyauchi S."/>
            <person name="Viragh M."/>
            <person name="Kuo A."/>
            <person name="Thoen E."/>
            <person name="Andreopoulos B."/>
            <person name="Lu D."/>
            <person name="Skrede I."/>
            <person name="Drula E."/>
            <person name="Henrissat B."/>
            <person name="Morin E."/>
            <person name="Kohler A."/>
            <person name="Barry K."/>
            <person name="LaButti K."/>
            <person name="Morin E."/>
            <person name="Salamov A."/>
            <person name="Lipzen A."/>
            <person name="Mereny Z."/>
            <person name="Hegedus B."/>
            <person name="Baldrian P."/>
            <person name="Stursova M."/>
            <person name="Weitz H."/>
            <person name="Taylor A."/>
            <person name="Grigoriev I.V."/>
            <person name="Nagy L.G."/>
            <person name="Martin F."/>
            <person name="Kauserud H."/>
        </authorList>
    </citation>
    <scope>NUCLEOTIDE SEQUENCE</scope>
    <source>
        <strain evidence="1">CBHHK188m</strain>
    </source>
</reference>
<dbReference type="PANTHER" id="PTHR42060">
    <property type="entry name" value="NHL REPEAT-CONTAINING PROTEIN-RELATED"/>
    <property type="match status" value="1"/>
</dbReference>
<dbReference type="PANTHER" id="PTHR42060:SF1">
    <property type="entry name" value="NHL REPEAT-CONTAINING PROTEIN"/>
    <property type="match status" value="1"/>
</dbReference>
<proteinExistence type="predicted"/>
<keyword evidence="2" id="KW-1185">Reference proteome</keyword>
<dbReference type="Gene3D" id="2.120.10.30">
    <property type="entry name" value="TolB, C-terminal domain"/>
    <property type="match status" value="1"/>
</dbReference>
<dbReference type="InterPro" id="IPR011042">
    <property type="entry name" value="6-blade_b-propeller_TolB-like"/>
</dbReference>
<accession>A0AAD7NYC9</accession>
<dbReference type="InterPro" id="IPR052998">
    <property type="entry name" value="Hetero-Diels-Alderase-like"/>
</dbReference>
<evidence type="ECO:0000313" key="2">
    <source>
        <dbReference type="Proteomes" id="UP001215280"/>
    </source>
</evidence>
<dbReference type="AlphaFoldDB" id="A0AAD7NYC9"/>
<dbReference type="SUPFAM" id="SSF63829">
    <property type="entry name" value="Calcium-dependent phosphotriesterase"/>
    <property type="match status" value="1"/>
</dbReference>
<sequence>MFLENIAVRPNSKLLLTSVLSPTLYTLDPTAANATLSKVYTFPNCSGLAGISEYQPDVYVIIVSTNNLTTDSALPGTVSVWRLNLTSTSPIVKCVVFVPNSTLLNRLSTVPGLPHTVLAADSHLGAAYEIAMSTRGVAPHVAIQDAAMAPPPAIRINGLHVHNGQLYFTNSQQGPFAWVPLCIQDGLVTQAGAVQILGSIEPAGAAVGHEFDNFPFDRGGRAWIAAHPGALTLFYPLPKGTWVQQNAAGDPEGGTVTGVFNGPTSAAFGRGSIGEEEMLYVTTEGGQVVHVDTSGAYV</sequence>
<name>A0AAD7NYC9_9AGAR</name>
<gene>
    <name evidence="1" type="ORF">DFH07DRAFT_730119</name>
</gene>
<dbReference type="Proteomes" id="UP001215280">
    <property type="component" value="Unassembled WGS sequence"/>
</dbReference>
<protein>
    <recommendedName>
        <fullName evidence="3">SMP-30/Gluconolactonase/LRE-like region domain-containing protein</fullName>
    </recommendedName>
</protein>
<evidence type="ECO:0000313" key="1">
    <source>
        <dbReference type="EMBL" id="KAJ7780078.1"/>
    </source>
</evidence>